<reference evidence="3" key="3">
    <citation type="submission" date="2024-06" db="EMBL/GenBank/DDBJ databases">
        <authorList>
            <person name="Zeng C."/>
        </authorList>
    </citation>
    <scope>NUCLEOTIDE SEQUENCE [LARGE SCALE GENOMIC DNA]</scope>
    <source>
        <strain evidence="3">ZCY20-5</strain>
    </source>
</reference>
<evidence type="ECO:0000256" key="1">
    <source>
        <dbReference type="SAM" id="Phobius"/>
    </source>
</evidence>
<feature type="transmembrane region" description="Helical" evidence="1">
    <location>
        <begin position="124"/>
        <end position="145"/>
    </location>
</feature>
<keyword evidence="1" id="KW-1133">Transmembrane helix</keyword>
<keyword evidence="3" id="KW-1185">Reference proteome</keyword>
<protein>
    <submittedName>
        <fullName evidence="2">Uncharacterized protein</fullName>
    </submittedName>
</protein>
<keyword evidence="1" id="KW-0472">Membrane</keyword>
<dbReference type="KEGG" id="carl:PXC00_00650"/>
<sequence length="147" mass="15840">MKKRGGQMNAQAAGLLLAAPFWSAFGMLPSTLCHRFFREKAWQKRLFGVALVLCALGAAAYYAAWTAVGGMQGLGPGMADMTDSELWRMTLAAAVALGMLAVDFLQLPLYLLGKRVRPAWRRRFGIAAIACSAAVSVLSMVPLLFSL</sequence>
<name>A0AA97D9U1_9FIRM</name>
<organism evidence="2 3">
    <name type="scientific">Caproicibacterium argilliputei</name>
    <dbReference type="NCBI Taxonomy" id="3030016"/>
    <lineage>
        <taxon>Bacteria</taxon>
        <taxon>Bacillati</taxon>
        <taxon>Bacillota</taxon>
        <taxon>Clostridia</taxon>
        <taxon>Eubacteriales</taxon>
        <taxon>Oscillospiraceae</taxon>
        <taxon>Caproicibacterium</taxon>
    </lineage>
</organism>
<proteinExistence type="predicted"/>
<keyword evidence="1" id="KW-0812">Transmembrane</keyword>
<reference evidence="3" key="2">
    <citation type="submission" date="2024-06" db="EMBL/GenBank/DDBJ databases">
        <title>Caproicibacterium argilliputei sp. nov, a novel caproic acid producing anaerobic bacterium isolated from pit mud.</title>
        <authorList>
            <person name="Zeng C."/>
        </authorList>
    </citation>
    <scope>NUCLEOTIDE SEQUENCE [LARGE SCALE GENOMIC DNA]</scope>
    <source>
        <strain evidence="3">ZCY20-5</strain>
    </source>
</reference>
<dbReference type="AlphaFoldDB" id="A0AA97D9U1"/>
<dbReference type="EMBL" id="CP135996">
    <property type="protein sequence ID" value="WOC32409.1"/>
    <property type="molecule type" value="Genomic_DNA"/>
</dbReference>
<dbReference type="Proteomes" id="UP001300604">
    <property type="component" value="Chromosome"/>
</dbReference>
<dbReference type="RefSeq" id="WP_316935034.1">
    <property type="nucleotide sequence ID" value="NZ_CP135996.1"/>
</dbReference>
<feature type="transmembrane region" description="Helical" evidence="1">
    <location>
        <begin position="12"/>
        <end position="34"/>
    </location>
</feature>
<evidence type="ECO:0000313" key="2">
    <source>
        <dbReference type="EMBL" id="WOC32409.1"/>
    </source>
</evidence>
<reference evidence="2 3" key="1">
    <citation type="submission" date="2024-06" db="EMBL/GenBank/DDBJ databases">
        <title>Caproicibacterium argilliputei sp. nov, a novel caproic acid producing anaerobic bacterium isolated from pit mud.</title>
        <authorList>
            <person name="Xia S."/>
        </authorList>
    </citation>
    <scope>NUCLEOTIDE SEQUENCE [LARGE SCALE GENOMIC DNA]</scope>
    <source>
        <strain evidence="2 3">ZCY20-5</strain>
    </source>
</reference>
<evidence type="ECO:0000313" key="3">
    <source>
        <dbReference type="Proteomes" id="UP001300604"/>
    </source>
</evidence>
<accession>A0AA97D9U1</accession>
<feature type="transmembrane region" description="Helical" evidence="1">
    <location>
        <begin position="46"/>
        <end position="66"/>
    </location>
</feature>
<gene>
    <name evidence="2" type="ORF">PXC00_00650</name>
</gene>
<feature type="transmembrane region" description="Helical" evidence="1">
    <location>
        <begin position="86"/>
        <end position="112"/>
    </location>
</feature>